<dbReference type="AlphaFoldDB" id="A0A1N6N138"/>
<sequence length="77" mass="8796">MIIMANELKPCPFCGSDNVGTEHHYDFADKDYEAWVNCYNCDASGSHACWFDDVGEAYTEAIKVWNQRVENTQPQSK</sequence>
<dbReference type="InterPro" id="IPR019908">
    <property type="entry name" value="Toxin_RalR"/>
</dbReference>
<organism evidence="1 2">
    <name type="scientific">Xenorhabdus innexi</name>
    <dbReference type="NCBI Taxonomy" id="290109"/>
    <lineage>
        <taxon>Bacteria</taxon>
        <taxon>Pseudomonadati</taxon>
        <taxon>Pseudomonadota</taxon>
        <taxon>Gammaproteobacteria</taxon>
        <taxon>Enterobacterales</taxon>
        <taxon>Morganellaceae</taxon>
        <taxon>Xenorhabdus</taxon>
    </lineage>
</organism>
<accession>A0A1N6N138</accession>
<protein>
    <recommendedName>
        <fullName evidence="3">Restriction alleviation protein, Lar family</fullName>
    </recommendedName>
</protein>
<proteinExistence type="predicted"/>
<evidence type="ECO:0000313" key="1">
    <source>
        <dbReference type="EMBL" id="SIP74754.1"/>
    </source>
</evidence>
<dbReference type="NCBIfam" id="TIGR03655">
    <property type="entry name" value="anti_R_Lar"/>
    <property type="match status" value="1"/>
</dbReference>
<dbReference type="Proteomes" id="UP000196435">
    <property type="component" value="Unassembled WGS sequence"/>
</dbReference>
<evidence type="ECO:0000313" key="2">
    <source>
        <dbReference type="Proteomes" id="UP000196435"/>
    </source>
</evidence>
<name>A0A1N6N138_9GAMM</name>
<evidence type="ECO:0008006" key="3">
    <source>
        <dbReference type="Google" id="ProtNLM"/>
    </source>
</evidence>
<dbReference type="OrthoDB" id="6631093at2"/>
<dbReference type="EMBL" id="FTLG01000230">
    <property type="protein sequence ID" value="SIP74754.1"/>
    <property type="molecule type" value="Genomic_DNA"/>
</dbReference>
<dbReference type="Pfam" id="PF14354">
    <property type="entry name" value="Lar_restr_allev"/>
    <property type="match status" value="1"/>
</dbReference>
<gene>
    <name evidence="1" type="ORF">XIS1_840023</name>
</gene>
<reference evidence="2" key="1">
    <citation type="submission" date="2016-12" db="EMBL/GenBank/DDBJ databases">
        <authorList>
            <person name="Gaudriault S."/>
        </authorList>
    </citation>
    <scope>NUCLEOTIDE SEQUENCE [LARGE SCALE GENOMIC DNA]</scope>
    <source>
        <strain evidence="2">HGB1681 (deposited as PTA-6826 in the American Type Culture Collection)</strain>
    </source>
</reference>